<organism evidence="3 4">
    <name type="scientific">Pterulicium gracile</name>
    <dbReference type="NCBI Taxonomy" id="1884261"/>
    <lineage>
        <taxon>Eukaryota</taxon>
        <taxon>Fungi</taxon>
        <taxon>Dikarya</taxon>
        <taxon>Basidiomycota</taxon>
        <taxon>Agaricomycotina</taxon>
        <taxon>Agaricomycetes</taxon>
        <taxon>Agaricomycetidae</taxon>
        <taxon>Agaricales</taxon>
        <taxon>Pleurotineae</taxon>
        <taxon>Pterulaceae</taxon>
        <taxon>Pterulicium</taxon>
    </lineage>
</organism>
<proteinExistence type="predicted"/>
<keyword evidence="4" id="KW-1185">Reference proteome</keyword>
<protein>
    <recommendedName>
        <fullName evidence="2">DUF7729 domain-containing protein</fullName>
    </recommendedName>
</protein>
<evidence type="ECO:0000313" key="3">
    <source>
        <dbReference type="EMBL" id="TFK95265.1"/>
    </source>
</evidence>
<dbReference type="EMBL" id="ML178896">
    <property type="protein sequence ID" value="TFK95265.1"/>
    <property type="molecule type" value="Genomic_DNA"/>
</dbReference>
<reference evidence="3 4" key="1">
    <citation type="journal article" date="2019" name="Nat. Ecol. Evol.">
        <title>Megaphylogeny resolves global patterns of mushroom evolution.</title>
        <authorList>
            <person name="Varga T."/>
            <person name="Krizsan K."/>
            <person name="Foldi C."/>
            <person name="Dima B."/>
            <person name="Sanchez-Garcia M."/>
            <person name="Sanchez-Ramirez S."/>
            <person name="Szollosi G.J."/>
            <person name="Szarkandi J.G."/>
            <person name="Papp V."/>
            <person name="Albert L."/>
            <person name="Andreopoulos W."/>
            <person name="Angelini C."/>
            <person name="Antonin V."/>
            <person name="Barry K.W."/>
            <person name="Bougher N.L."/>
            <person name="Buchanan P."/>
            <person name="Buyck B."/>
            <person name="Bense V."/>
            <person name="Catcheside P."/>
            <person name="Chovatia M."/>
            <person name="Cooper J."/>
            <person name="Damon W."/>
            <person name="Desjardin D."/>
            <person name="Finy P."/>
            <person name="Geml J."/>
            <person name="Haridas S."/>
            <person name="Hughes K."/>
            <person name="Justo A."/>
            <person name="Karasinski D."/>
            <person name="Kautmanova I."/>
            <person name="Kiss B."/>
            <person name="Kocsube S."/>
            <person name="Kotiranta H."/>
            <person name="LaButti K.M."/>
            <person name="Lechner B.E."/>
            <person name="Liimatainen K."/>
            <person name="Lipzen A."/>
            <person name="Lukacs Z."/>
            <person name="Mihaltcheva S."/>
            <person name="Morgado L.N."/>
            <person name="Niskanen T."/>
            <person name="Noordeloos M.E."/>
            <person name="Ohm R.A."/>
            <person name="Ortiz-Santana B."/>
            <person name="Ovrebo C."/>
            <person name="Racz N."/>
            <person name="Riley R."/>
            <person name="Savchenko A."/>
            <person name="Shiryaev A."/>
            <person name="Soop K."/>
            <person name="Spirin V."/>
            <person name="Szebenyi C."/>
            <person name="Tomsovsky M."/>
            <person name="Tulloss R.E."/>
            <person name="Uehling J."/>
            <person name="Grigoriev I.V."/>
            <person name="Vagvolgyi C."/>
            <person name="Papp T."/>
            <person name="Martin F.M."/>
            <person name="Miettinen O."/>
            <person name="Hibbett D.S."/>
            <person name="Nagy L.G."/>
        </authorList>
    </citation>
    <scope>NUCLEOTIDE SEQUENCE [LARGE SCALE GENOMIC DNA]</scope>
    <source>
        <strain evidence="3 4">CBS 309.79</strain>
    </source>
</reference>
<sequence length="288" mass="30554">MLRKTAVVSLLTSVAFAQLQIPSAISSDCASFLEKLNDDPALDGCTAPLVSATSRYTSGSQWDAPAIESTLSNICSSTSCSRPTMRAQLASFYQACPEEVLTNEDVKKIYDTLYTIVPLKDAMCAKDEITNNYCMTQTSKAVAAVEASSGLNVEQMQRYLAPSGTLNFTAFSVVNLPFLFLTPSLDSEALCTTCTRNILSSYISWENDIMYAPGLSQSVLLGKQNELIRAIKESCGPNFLLGAVQAAGGISGDTISGLTNAATSVFSVGLQWLVVSVTGVWAVASLGA</sequence>
<evidence type="ECO:0000313" key="4">
    <source>
        <dbReference type="Proteomes" id="UP000305067"/>
    </source>
</evidence>
<dbReference type="AlphaFoldDB" id="A0A5C3PZK0"/>
<feature type="chain" id="PRO_5022850541" description="DUF7729 domain-containing protein" evidence="1">
    <location>
        <begin position="18"/>
        <end position="288"/>
    </location>
</feature>
<dbReference type="OrthoDB" id="5588482at2759"/>
<name>A0A5C3PZK0_9AGAR</name>
<keyword evidence="1" id="KW-0732">Signal</keyword>
<dbReference type="Pfam" id="PF24855">
    <property type="entry name" value="DUF7729"/>
    <property type="match status" value="1"/>
</dbReference>
<accession>A0A5C3PZK0</accession>
<feature type="signal peptide" evidence="1">
    <location>
        <begin position="1"/>
        <end position="17"/>
    </location>
</feature>
<feature type="domain" description="DUF7729" evidence="2">
    <location>
        <begin position="26"/>
        <end position="239"/>
    </location>
</feature>
<dbReference type="Proteomes" id="UP000305067">
    <property type="component" value="Unassembled WGS sequence"/>
</dbReference>
<dbReference type="InterPro" id="IPR056146">
    <property type="entry name" value="DUF7729"/>
</dbReference>
<evidence type="ECO:0000256" key="1">
    <source>
        <dbReference type="SAM" id="SignalP"/>
    </source>
</evidence>
<evidence type="ECO:0000259" key="2">
    <source>
        <dbReference type="Pfam" id="PF24855"/>
    </source>
</evidence>
<gene>
    <name evidence="3" type="ORF">BDV98DRAFT_609036</name>
</gene>